<accession>A0A1Y2BP02</accession>
<keyword evidence="3" id="KW-1185">Reference proteome</keyword>
<evidence type="ECO:0008006" key="4">
    <source>
        <dbReference type="Google" id="ProtNLM"/>
    </source>
</evidence>
<dbReference type="Proteomes" id="UP000193642">
    <property type="component" value="Unassembled WGS sequence"/>
</dbReference>
<reference evidence="2 3" key="1">
    <citation type="submission" date="2016-07" db="EMBL/GenBank/DDBJ databases">
        <title>Pervasive Adenine N6-methylation of Active Genes in Fungi.</title>
        <authorList>
            <consortium name="DOE Joint Genome Institute"/>
            <person name="Mondo S.J."/>
            <person name="Dannebaum R.O."/>
            <person name="Kuo R.C."/>
            <person name="Labutti K."/>
            <person name="Haridas S."/>
            <person name="Kuo A."/>
            <person name="Salamov A."/>
            <person name="Ahrendt S.R."/>
            <person name="Lipzen A."/>
            <person name="Sullivan W."/>
            <person name="Andreopoulos W.B."/>
            <person name="Clum A."/>
            <person name="Lindquist E."/>
            <person name="Daum C."/>
            <person name="Ramamoorthy G.K."/>
            <person name="Gryganskyi A."/>
            <person name="Culley D."/>
            <person name="Magnuson J.K."/>
            <person name="James T.Y."/>
            <person name="O'Malley M.A."/>
            <person name="Stajich J.E."/>
            <person name="Spatafora J.W."/>
            <person name="Visel A."/>
            <person name="Grigoriev I.V."/>
        </authorList>
    </citation>
    <scope>NUCLEOTIDE SEQUENCE [LARGE SCALE GENOMIC DNA]</scope>
    <source>
        <strain evidence="2 3">JEL800</strain>
    </source>
</reference>
<proteinExistence type="predicted"/>
<gene>
    <name evidence="2" type="ORF">BCR33DRAFT_721997</name>
</gene>
<keyword evidence="1" id="KW-1133">Transmembrane helix</keyword>
<evidence type="ECO:0000313" key="3">
    <source>
        <dbReference type="Proteomes" id="UP000193642"/>
    </source>
</evidence>
<keyword evidence="1" id="KW-0472">Membrane</keyword>
<dbReference type="AlphaFoldDB" id="A0A1Y2BP02"/>
<keyword evidence="1" id="KW-0812">Transmembrane</keyword>
<evidence type="ECO:0000256" key="1">
    <source>
        <dbReference type="SAM" id="Phobius"/>
    </source>
</evidence>
<comment type="caution">
    <text evidence="2">The sequence shown here is derived from an EMBL/GenBank/DDBJ whole genome shotgun (WGS) entry which is preliminary data.</text>
</comment>
<name>A0A1Y2BP02_9FUNG</name>
<dbReference type="EMBL" id="MCGO01000055">
    <property type="protein sequence ID" value="ORY36474.1"/>
    <property type="molecule type" value="Genomic_DNA"/>
</dbReference>
<sequence>MYHDVYANGILCRGSVVFPLASLAVAAVYENTYFLVAEVFEKYDHESNRRTSRVLMEESIKVQKSALIRCVLMSIGLVVFYVPSIVLIFAGTANEALLVNFSANQPLLFSVTTLPSLDPLWSAIMILVFQVEFQEAYLASIRRVWARIRHSKT</sequence>
<organism evidence="2 3">
    <name type="scientific">Rhizoclosmatium globosum</name>
    <dbReference type="NCBI Taxonomy" id="329046"/>
    <lineage>
        <taxon>Eukaryota</taxon>
        <taxon>Fungi</taxon>
        <taxon>Fungi incertae sedis</taxon>
        <taxon>Chytridiomycota</taxon>
        <taxon>Chytridiomycota incertae sedis</taxon>
        <taxon>Chytridiomycetes</taxon>
        <taxon>Chytridiales</taxon>
        <taxon>Chytriomycetaceae</taxon>
        <taxon>Rhizoclosmatium</taxon>
    </lineage>
</organism>
<dbReference type="OrthoDB" id="2117346at2759"/>
<feature type="transmembrane region" description="Helical" evidence="1">
    <location>
        <begin position="66"/>
        <end position="90"/>
    </location>
</feature>
<evidence type="ECO:0000313" key="2">
    <source>
        <dbReference type="EMBL" id="ORY36474.1"/>
    </source>
</evidence>
<protein>
    <recommendedName>
        <fullName evidence="4">G-protein coupled receptors family 1 profile domain-containing protein</fullName>
    </recommendedName>
</protein>